<feature type="compositionally biased region" description="Polar residues" evidence="1">
    <location>
        <begin position="424"/>
        <end position="437"/>
    </location>
</feature>
<evidence type="ECO:0000313" key="2">
    <source>
        <dbReference type="EMBL" id="KAK3672491.1"/>
    </source>
</evidence>
<dbReference type="EMBL" id="JAUTXT010000032">
    <property type="protein sequence ID" value="KAK3672491.1"/>
    <property type="molecule type" value="Genomic_DNA"/>
</dbReference>
<organism evidence="2 3">
    <name type="scientific">Recurvomyces mirabilis</name>
    <dbReference type="NCBI Taxonomy" id="574656"/>
    <lineage>
        <taxon>Eukaryota</taxon>
        <taxon>Fungi</taxon>
        <taxon>Dikarya</taxon>
        <taxon>Ascomycota</taxon>
        <taxon>Pezizomycotina</taxon>
        <taxon>Dothideomycetes</taxon>
        <taxon>Dothideomycetidae</taxon>
        <taxon>Mycosphaerellales</taxon>
        <taxon>Teratosphaeriaceae</taxon>
        <taxon>Recurvomyces</taxon>
    </lineage>
</organism>
<comment type="caution">
    <text evidence="2">The sequence shown here is derived from an EMBL/GenBank/DDBJ whole genome shotgun (WGS) entry which is preliminary data.</text>
</comment>
<dbReference type="Proteomes" id="UP001274830">
    <property type="component" value="Unassembled WGS sequence"/>
</dbReference>
<feature type="compositionally biased region" description="Basic and acidic residues" evidence="1">
    <location>
        <begin position="311"/>
        <end position="324"/>
    </location>
</feature>
<evidence type="ECO:0000313" key="3">
    <source>
        <dbReference type="Proteomes" id="UP001274830"/>
    </source>
</evidence>
<sequence length="460" mass="50266">MLTPQTTPTHRRYGLNYYEDEYGVKDDDESFEHAGDNCEDDSEGDEEHNLYAMKPATQAAVGFFKSYARSLPKDQPESQTHAGSPAIDASSLTGAFATSLHASPHMTQSKLCDWDHSANGRYRGRGLFSNVTSRRNINSNISKSHQSASPFKHTFPQSKTPSKEFTPVKLGMFSTFAPSFVGGRPGSQAPPSTMQDSVEQSFVGNLGNLNDGFRTLEEDGGIPSNPYLAYDNIGSNEFEAYLRGEQVNEHPVNGDTSRPRFINEGLVQSEQELKDIPTNTTEDQGSVDAQVPGVETVARGDEAGPDDEGYQGDREEAQTRPEVKQRKKRAGLLTQIYGPPPKLPSNKDSKTVAGEPLGRTRAATTKAIEEQKRKRPNTRSGGAVVVIKQIRSSKRNKATARAATLRKTAKKVDAHTPRRVSKMSVASGTRKSASTGGLRNWKGEKLELGPGQGIVVIRRE</sequence>
<accession>A0AAE0TVB6</accession>
<dbReference type="AlphaFoldDB" id="A0AAE0TVB6"/>
<reference evidence="2" key="1">
    <citation type="submission" date="2023-07" db="EMBL/GenBank/DDBJ databases">
        <title>Black Yeasts Isolated from many extreme environments.</title>
        <authorList>
            <person name="Coleine C."/>
            <person name="Stajich J.E."/>
            <person name="Selbmann L."/>
        </authorList>
    </citation>
    <scope>NUCLEOTIDE SEQUENCE</scope>
    <source>
        <strain evidence="2">CCFEE 5485</strain>
    </source>
</reference>
<protein>
    <submittedName>
        <fullName evidence="2">Uncharacterized protein</fullName>
    </submittedName>
</protein>
<gene>
    <name evidence="2" type="ORF">LTR78_007541</name>
</gene>
<evidence type="ECO:0000256" key="1">
    <source>
        <dbReference type="SAM" id="MobiDB-lite"/>
    </source>
</evidence>
<feature type="region of interest" description="Disordered" evidence="1">
    <location>
        <begin position="296"/>
        <end position="445"/>
    </location>
</feature>
<proteinExistence type="predicted"/>
<keyword evidence="3" id="KW-1185">Reference proteome</keyword>
<name>A0AAE0TVB6_9PEZI</name>
<feature type="compositionally biased region" description="Polar residues" evidence="1">
    <location>
        <begin position="143"/>
        <end position="160"/>
    </location>
</feature>
<feature type="region of interest" description="Disordered" evidence="1">
    <location>
        <begin position="141"/>
        <end position="163"/>
    </location>
</feature>